<dbReference type="InterPro" id="IPR036390">
    <property type="entry name" value="WH_DNA-bd_sf"/>
</dbReference>
<proteinExistence type="inferred from homology"/>
<dbReference type="SUPFAM" id="SSF53067">
    <property type="entry name" value="Actin-like ATPase domain"/>
    <property type="match status" value="1"/>
</dbReference>
<comment type="caution">
    <text evidence="4">The sequence shown here is derived from an EMBL/GenBank/DDBJ whole genome shotgun (WGS) entry which is preliminary data.</text>
</comment>
<reference evidence="4" key="2">
    <citation type="submission" date="2021-04" db="EMBL/GenBank/DDBJ databases">
        <authorList>
            <person name="Gilroy R."/>
        </authorList>
    </citation>
    <scope>NUCLEOTIDE SEQUENCE</scope>
    <source>
        <strain evidence="4">ChiBcec1-1630</strain>
    </source>
</reference>
<dbReference type="InterPro" id="IPR036388">
    <property type="entry name" value="WH-like_DNA-bd_sf"/>
</dbReference>
<dbReference type="Gene3D" id="3.30.420.40">
    <property type="match status" value="1"/>
</dbReference>
<dbReference type="EMBL" id="DWVS01000177">
    <property type="protein sequence ID" value="HJC87741.1"/>
    <property type="molecule type" value="Genomic_DNA"/>
</dbReference>
<dbReference type="InterPro" id="IPR000600">
    <property type="entry name" value="ROK"/>
</dbReference>
<comment type="similarity">
    <text evidence="2">Belongs to the ROK (NagC/XylR) family.</text>
</comment>
<evidence type="ECO:0000256" key="1">
    <source>
        <dbReference type="ARBA" id="ARBA00002486"/>
    </source>
</evidence>
<dbReference type="AlphaFoldDB" id="A0A9D2QJS2"/>
<keyword evidence="3" id="KW-0859">Xylose metabolism</keyword>
<keyword evidence="3" id="KW-0119">Carbohydrate metabolism</keyword>
<evidence type="ECO:0000256" key="3">
    <source>
        <dbReference type="ARBA" id="ARBA00022629"/>
    </source>
</evidence>
<protein>
    <submittedName>
        <fullName evidence="4">ROK family protein</fullName>
    </submittedName>
</protein>
<evidence type="ECO:0000256" key="2">
    <source>
        <dbReference type="ARBA" id="ARBA00006479"/>
    </source>
</evidence>
<reference evidence="4" key="1">
    <citation type="journal article" date="2021" name="PeerJ">
        <title>Extensive microbial diversity within the chicken gut microbiome revealed by metagenomics and culture.</title>
        <authorList>
            <person name="Gilroy R."/>
            <person name="Ravi A."/>
            <person name="Getino M."/>
            <person name="Pursley I."/>
            <person name="Horton D.L."/>
            <person name="Alikhan N.F."/>
            <person name="Baker D."/>
            <person name="Gharbi K."/>
            <person name="Hall N."/>
            <person name="Watson M."/>
            <person name="Adriaenssens E.M."/>
            <person name="Foster-Nyarko E."/>
            <person name="Jarju S."/>
            <person name="Secka A."/>
            <person name="Antonio M."/>
            <person name="Oren A."/>
            <person name="Chaudhuri R.R."/>
            <person name="La Ragione R."/>
            <person name="Hildebrand F."/>
            <person name="Pallen M.J."/>
        </authorList>
    </citation>
    <scope>NUCLEOTIDE SEQUENCE</scope>
    <source>
        <strain evidence="4">ChiBcec1-1630</strain>
    </source>
</reference>
<dbReference type="Pfam" id="PF00480">
    <property type="entry name" value="ROK"/>
    <property type="match status" value="1"/>
</dbReference>
<dbReference type="Gene3D" id="1.10.10.10">
    <property type="entry name" value="Winged helix-like DNA-binding domain superfamily/Winged helix DNA-binding domain"/>
    <property type="match status" value="1"/>
</dbReference>
<accession>A0A9D2QJS2</accession>
<dbReference type="GO" id="GO:0042732">
    <property type="term" value="P:D-xylose metabolic process"/>
    <property type="evidence" value="ECO:0007669"/>
    <property type="project" value="UniProtKB-KW"/>
</dbReference>
<evidence type="ECO:0000313" key="4">
    <source>
        <dbReference type="EMBL" id="HJC87741.1"/>
    </source>
</evidence>
<dbReference type="SUPFAM" id="SSF46785">
    <property type="entry name" value="Winged helix' DNA-binding domain"/>
    <property type="match status" value="1"/>
</dbReference>
<sequence length="341" mass="38269">MKKQSGSEMQSNVTRRINMRKLRHVLMARQKATKPELAQITGLSVVTVNALITRMLEWGEVTEEGTVPSNGGRPCAQFAYHYGFRKAVIVCAHQERGKTVLRTFVTDLSGKRLWERRDVKEEIAIDSFDEAIDEATRLFPDALLIAFGLPGEAWQDEVSICDFQTLTGTEFLPRIRERYQLPVLFENDINAMVYGFGVGPGHSPFEPLAGIYFPGNYRPGAGILIGGRLFYGTEHFAGEIGELPVPFLWEELDYGNEEQVEEQLTALLLTVCCLIAPKEIVLYGEFVTDALAGRLEDVLAGRLKRSFRTKVTASYSLQEDFEKGMTGLAVREMESRMDDLA</sequence>
<dbReference type="Proteomes" id="UP000823922">
    <property type="component" value="Unassembled WGS sequence"/>
</dbReference>
<comment type="function">
    <text evidence="1">Transcriptional repressor of xylose-utilizing enzymes.</text>
</comment>
<evidence type="ECO:0000313" key="5">
    <source>
        <dbReference type="Proteomes" id="UP000823922"/>
    </source>
</evidence>
<organism evidence="4 5">
    <name type="scientific">Candidatus Eisenbergiella intestinigallinarum</name>
    <dbReference type="NCBI Taxonomy" id="2838549"/>
    <lineage>
        <taxon>Bacteria</taxon>
        <taxon>Bacillati</taxon>
        <taxon>Bacillota</taxon>
        <taxon>Clostridia</taxon>
        <taxon>Lachnospirales</taxon>
        <taxon>Lachnospiraceae</taxon>
        <taxon>Eisenbergiella</taxon>
    </lineage>
</organism>
<dbReference type="InterPro" id="IPR043129">
    <property type="entry name" value="ATPase_NBD"/>
</dbReference>
<gene>
    <name evidence="4" type="ORF">H9926_06985</name>
</gene>
<name>A0A9D2QJS2_9FIRM</name>
<dbReference type="CDD" id="cd23763">
    <property type="entry name" value="ASKHA_ATPase_ROK"/>
    <property type="match status" value="1"/>
</dbReference>